<name>A0A1F5H2F3_9BACT</name>
<protein>
    <submittedName>
        <fullName evidence="1">Uncharacterized protein</fullName>
    </submittedName>
</protein>
<dbReference type="EMBL" id="MFBT01000038">
    <property type="protein sequence ID" value="OGD98340.1"/>
    <property type="molecule type" value="Genomic_DNA"/>
</dbReference>
<sequence length="155" mass="17126">MAKEWQSGGNGGEEEYLASPEEFSVELAGIVAERLCEIGDNPDPISEPVKDFLNKLQTLPRVAGVAFLISNYPRCGSTLLAEVITPIEKGSKSCDETTRSVSEAVGHLSDRLKPTLPVRHRFLNTGQTDFAELELKVIAEWYKEPHQELIVLGLF</sequence>
<gene>
    <name evidence="1" type="ORF">A3B54_00600</name>
</gene>
<proteinExistence type="predicted"/>
<reference evidence="1 2" key="1">
    <citation type="journal article" date="2016" name="Nat. Commun.">
        <title>Thousands of microbial genomes shed light on interconnected biogeochemical processes in an aquifer system.</title>
        <authorList>
            <person name="Anantharaman K."/>
            <person name="Brown C.T."/>
            <person name="Hug L.A."/>
            <person name="Sharon I."/>
            <person name="Castelle C.J."/>
            <person name="Probst A.J."/>
            <person name="Thomas B.C."/>
            <person name="Singh A."/>
            <person name="Wilkins M.J."/>
            <person name="Karaoz U."/>
            <person name="Brodie E.L."/>
            <person name="Williams K.H."/>
            <person name="Hubbard S.S."/>
            <person name="Banfield J.F."/>
        </authorList>
    </citation>
    <scope>NUCLEOTIDE SEQUENCE [LARGE SCALE GENOMIC DNA]</scope>
</reference>
<dbReference type="Proteomes" id="UP000177039">
    <property type="component" value="Unassembled WGS sequence"/>
</dbReference>
<dbReference type="AlphaFoldDB" id="A0A1F5H2F3"/>
<evidence type="ECO:0000313" key="2">
    <source>
        <dbReference type="Proteomes" id="UP000177039"/>
    </source>
</evidence>
<organism evidence="1 2">
    <name type="scientific">Candidatus Curtissbacteria bacterium RIFCSPLOWO2_01_FULL_42_50</name>
    <dbReference type="NCBI Taxonomy" id="1797730"/>
    <lineage>
        <taxon>Bacteria</taxon>
        <taxon>Candidatus Curtissiibacteriota</taxon>
    </lineage>
</organism>
<accession>A0A1F5H2F3</accession>
<evidence type="ECO:0000313" key="1">
    <source>
        <dbReference type="EMBL" id="OGD98340.1"/>
    </source>
</evidence>
<comment type="caution">
    <text evidence="1">The sequence shown here is derived from an EMBL/GenBank/DDBJ whole genome shotgun (WGS) entry which is preliminary data.</text>
</comment>